<dbReference type="InterPro" id="IPR052509">
    <property type="entry name" value="Metal_resp_DNA-bind_regulator"/>
</dbReference>
<sequence>MNLTKYLPLTETTLYIMLALTQPAHGYYIMQKAEELSGGRVRIAAGTMYGALENLLSQKLIENVPSTDARRKLYRISETGKEVLRLEIERLRHIITVAGTIGF</sequence>
<dbReference type="Pfam" id="PF03551">
    <property type="entry name" value="PadR"/>
    <property type="match status" value="1"/>
</dbReference>
<proteinExistence type="predicted"/>
<accession>A0A1H0E371</accession>
<protein>
    <submittedName>
        <fullName evidence="2">Transcriptional regulator, PadR family</fullName>
    </submittedName>
</protein>
<organism evidence="2 3">
    <name type="scientific">Acetanaerobacterium elongatum</name>
    <dbReference type="NCBI Taxonomy" id="258515"/>
    <lineage>
        <taxon>Bacteria</taxon>
        <taxon>Bacillati</taxon>
        <taxon>Bacillota</taxon>
        <taxon>Clostridia</taxon>
        <taxon>Eubacteriales</taxon>
        <taxon>Oscillospiraceae</taxon>
        <taxon>Acetanaerobacterium</taxon>
    </lineage>
</organism>
<dbReference type="STRING" id="258515.SAMN05192585_13141"/>
<dbReference type="InterPro" id="IPR036388">
    <property type="entry name" value="WH-like_DNA-bd_sf"/>
</dbReference>
<dbReference type="SUPFAM" id="SSF46785">
    <property type="entry name" value="Winged helix' DNA-binding domain"/>
    <property type="match status" value="1"/>
</dbReference>
<gene>
    <name evidence="2" type="ORF">SAMN05192585_13141</name>
</gene>
<evidence type="ECO:0000313" key="2">
    <source>
        <dbReference type="EMBL" id="SDN76776.1"/>
    </source>
</evidence>
<dbReference type="Proteomes" id="UP000199182">
    <property type="component" value="Unassembled WGS sequence"/>
</dbReference>
<reference evidence="2 3" key="1">
    <citation type="submission" date="2016-10" db="EMBL/GenBank/DDBJ databases">
        <authorList>
            <person name="de Groot N.N."/>
        </authorList>
    </citation>
    <scope>NUCLEOTIDE SEQUENCE [LARGE SCALE GENOMIC DNA]</scope>
    <source>
        <strain evidence="2 3">CGMCC 1.5012</strain>
    </source>
</reference>
<name>A0A1H0E371_9FIRM</name>
<evidence type="ECO:0000313" key="3">
    <source>
        <dbReference type="Proteomes" id="UP000199182"/>
    </source>
</evidence>
<dbReference type="Gene3D" id="1.10.10.10">
    <property type="entry name" value="Winged helix-like DNA-binding domain superfamily/Winged helix DNA-binding domain"/>
    <property type="match status" value="1"/>
</dbReference>
<feature type="domain" description="Transcription regulator PadR N-terminal" evidence="1">
    <location>
        <begin position="20"/>
        <end position="85"/>
    </location>
</feature>
<dbReference type="OrthoDB" id="9814826at2"/>
<evidence type="ECO:0000259" key="1">
    <source>
        <dbReference type="Pfam" id="PF03551"/>
    </source>
</evidence>
<dbReference type="AlphaFoldDB" id="A0A1H0E371"/>
<dbReference type="InterPro" id="IPR036390">
    <property type="entry name" value="WH_DNA-bd_sf"/>
</dbReference>
<dbReference type="PANTHER" id="PTHR33169">
    <property type="entry name" value="PADR-FAMILY TRANSCRIPTIONAL REGULATOR"/>
    <property type="match status" value="1"/>
</dbReference>
<keyword evidence="3" id="KW-1185">Reference proteome</keyword>
<dbReference type="RefSeq" id="WP_092642063.1">
    <property type="nucleotide sequence ID" value="NZ_FNID01000031.1"/>
</dbReference>
<dbReference type="InterPro" id="IPR005149">
    <property type="entry name" value="Tscrpt_reg_PadR_N"/>
</dbReference>
<dbReference type="EMBL" id="FNID01000031">
    <property type="protein sequence ID" value="SDN76776.1"/>
    <property type="molecule type" value="Genomic_DNA"/>
</dbReference>
<dbReference type="PANTHER" id="PTHR33169:SF13">
    <property type="entry name" value="PADR-FAMILY TRANSCRIPTIONAL REGULATOR"/>
    <property type="match status" value="1"/>
</dbReference>